<keyword evidence="3 10" id="KW-1134">Transmembrane beta strand</keyword>
<evidence type="ECO:0000256" key="6">
    <source>
        <dbReference type="ARBA" id="ARBA00023065"/>
    </source>
</evidence>
<keyword evidence="5" id="KW-0732">Signal</keyword>
<dbReference type="PANTHER" id="PTHR30069:SF53">
    <property type="entry name" value="COLICIN I RECEPTOR-RELATED"/>
    <property type="match status" value="1"/>
</dbReference>
<keyword evidence="7 11" id="KW-0798">TonB box</keyword>
<gene>
    <name evidence="15" type="ORF">KGQ91_13645</name>
</gene>
<organism evidence="15 16">
    <name type="scientific">Modicisalibacter tunisiensis</name>
    <dbReference type="NCBI Taxonomy" id="390637"/>
    <lineage>
        <taxon>Bacteria</taxon>
        <taxon>Pseudomonadati</taxon>
        <taxon>Pseudomonadota</taxon>
        <taxon>Gammaproteobacteria</taxon>
        <taxon>Oceanospirillales</taxon>
        <taxon>Halomonadaceae</taxon>
        <taxon>Modicisalibacter</taxon>
    </lineage>
</organism>
<dbReference type="InterPro" id="IPR000531">
    <property type="entry name" value="Beta-barrel_TonB"/>
</dbReference>
<feature type="domain" description="TonB-dependent receptor-like beta-barrel" evidence="13">
    <location>
        <begin position="184"/>
        <end position="574"/>
    </location>
</feature>
<dbReference type="RefSeq" id="WP_224421213.1">
    <property type="nucleotide sequence ID" value="NZ_JAGXFD010000001.1"/>
</dbReference>
<accession>A0ABS7X1D2</accession>
<evidence type="ECO:0000256" key="7">
    <source>
        <dbReference type="ARBA" id="ARBA00023077"/>
    </source>
</evidence>
<dbReference type="Gene3D" id="2.170.130.10">
    <property type="entry name" value="TonB-dependent receptor, plug domain"/>
    <property type="match status" value="1"/>
</dbReference>
<keyword evidence="15" id="KW-0675">Receptor</keyword>
<evidence type="ECO:0000313" key="15">
    <source>
        <dbReference type="EMBL" id="MBZ9568712.1"/>
    </source>
</evidence>
<dbReference type="InterPro" id="IPR039426">
    <property type="entry name" value="TonB-dep_rcpt-like"/>
</dbReference>
<evidence type="ECO:0000256" key="5">
    <source>
        <dbReference type="ARBA" id="ARBA00022729"/>
    </source>
</evidence>
<evidence type="ECO:0000256" key="9">
    <source>
        <dbReference type="ARBA" id="ARBA00023237"/>
    </source>
</evidence>
<dbReference type="InterPro" id="IPR036942">
    <property type="entry name" value="Beta-barrel_TonB_sf"/>
</dbReference>
<dbReference type="Proteomes" id="UP001319883">
    <property type="component" value="Unassembled WGS sequence"/>
</dbReference>
<dbReference type="InterPro" id="IPR037066">
    <property type="entry name" value="Plug_dom_sf"/>
</dbReference>
<evidence type="ECO:0000256" key="3">
    <source>
        <dbReference type="ARBA" id="ARBA00022452"/>
    </source>
</evidence>
<comment type="similarity">
    <text evidence="10 12">Belongs to the TonB-dependent receptor family.</text>
</comment>
<evidence type="ECO:0000259" key="14">
    <source>
        <dbReference type="Pfam" id="PF07715"/>
    </source>
</evidence>
<sequence length="601" mass="66111">MPFRKTPLWLAIGVTVAPLSQADQRLDTLQVTANRLPQTRADVLASTTIIDRDEIERLQPNSVTELLQGRAGVELARNGARGNQTSLFLRGTNSDHALVLVDGARIASATDGSINWEFLPVAAIQRIEIVRGPRAAAYGADAIGGVINIITRQAETGGEHATLELRAGGEHTRRETAWFSATQKDTRLSALIDHQSTDGFSARADDGDDDGFDQRTGKLAMSHAFGERADLDVSLLRTRNDYDYDDCGYPSSQDCRGEGDQQVLSASLTTHNRPGWDTELAVARVTESRERFIDGRSSGETSTRRNEASLTNRLSGDWGETALGADVRDASLDSPLTYAEDGRRNWGVFANWHQRLARHRLSAGIRHDDDNRFGGATTGSLAYAYALTDAQQIGASYATAYKAPSLLDLYGPYGANPDLDAETSRTAELFWRLDRETWGLSATAFDTRIDDLIDYDPATFIPYNVGKARIRGVELAGDWQYGGFTLHAALTHQNPENRETGERLKRRARTFGRLDADYATGDWSFGATLRSAGDRRDTDAVTFADTTTAGYAVMDLRTTWRLTPRIALSAKLDNALDRDYQLVDGYNTQGRYLEGGITLRL</sequence>
<dbReference type="SUPFAM" id="SSF56935">
    <property type="entry name" value="Porins"/>
    <property type="match status" value="1"/>
</dbReference>
<evidence type="ECO:0000259" key="13">
    <source>
        <dbReference type="Pfam" id="PF00593"/>
    </source>
</evidence>
<keyword evidence="8 10" id="KW-0472">Membrane</keyword>
<keyword evidence="2 10" id="KW-0813">Transport</keyword>
<dbReference type="Gene3D" id="2.40.170.20">
    <property type="entry name" value="TonB-dependent receptor, beta-barrel domain"/>
    <property type="match status" value="1"/>
</dbReference>
<dbReference type="Pfam" id="PF07715">
    <property type="entry name" value="Plug"/>
    <property type="match status" value="1"/>
</dbReference>
<feature type="short sequence motif" description="TonB box" evidence="11">
    <location>
        <begin position="28"/>
        <end position="34"/>
    </location>
</feature>
<evidence type="ECO:0000256" key="12">
    <source>
        <dbReference type="RuleBase" id="RU003357"/>
    </source>
</evidence>
<evidence type="ECO:0000256" key="8">
    <source>
        <dbReference type="ARBA" id="ARBA00023136"/>
    </source>
</evidence>
<evidence type="ECO:0000313" key="16">
    <source>
        <dbReference type="Proteomes" id="UP001319883"/>
    </source>
</evidence>
<comment type="caution">
    <text evidence="15">The sequence shown here is derived from an EMBL/GenBank/DDBJ whole genome shotgun (WGS) entry which is preliminary data.</text>
</comment>
<evidence type="ECO:0000256" key="4">
    <source>
        <dbReference type="ARBA" id="ARBA00022692"/>
    </source>
</evidence>
<dbReference type="PROSITE" id="PS52016">
    <property type="entry name" value="TONB_DEPENDENT_REC_3"/>
    <property type="match status" value="1"/>
</dbReference>
<dbReference type="Pfam" id="PF00593">
    <property type="entry name" value="TonB_dep_Rec_b-barrel"/>
    <property type="match status" value="1"/>
</dbReference>
<feature type="domain" description="TonB-dependent receptor plug" evidence="14">
    <location>
        <begin position="41"/>
        <end position="146"/>
    </location>
</feature>
<dbReference type="InterPro" id="IPR012910">
    <property type="entry name" value="Plug_dom"/>
</dbReference>
<dbReference type="EMBL" id="JAGXFD010000001">
    <property type="protein sequence ID" value="MBZ9568712.1"/>
    <property type="molecule type" value="Genomic_DNA"/>
</dbReference>
<keyword evidence="9 10" id="KW-0998">Cell outer membrane</keyword>
<dbReference type="PANTHER" id="PTHR30069">
    <property type="entry name" value="TONB-DEPENDENT OUTER MEMBRANE RECEPTOR"/>
    <property type="match status" value="1"/>
</dbReference>
<evidence type="ECO:0000256" key="11">
    <source>
        <dbReference type="PROSITE-ProRule" id="PRU10143"/>
    </source>
</evidence>
<protein>
    <submittedName>
        <fullName evidence="15">TonB-dependent receptor</fullName>
    </submittedName>
</protein>
<dbReference type="PROSITE" id="PS00430">
    <property type="entry name" value="TONB_DEPENDENT_REC_1"/>
    <property type="match status" value="1"/>
</dbReference>
<keyword evidence="6" id="KW-0406">Ion transport</keyword>
<dbReference type="InterPro" id="IPR010916">
    <property type="entry name" value="TonB_box_CS"/>
</dbReference>
<reference evidence="15 16" key="1">
    <citation type="submission" date="2021-05" db="EMBL/GenBank/DDBJ databases">
        <title>Petroleum and Energy Research Collection (APPE): ex situ preservation of microbial diversity associated with the oil industry and exploitation of its biotechnological potential.</title>
        <authorList>
            <person name="Paixao C.T.M."/>
            <person name="Gomes M.B."/>
            <person name="Oliveira V.M."/>
        </authorList>
    </citation>
    <scope>NUCLEOTIDE SEQUENCE [LARGE SCALE GENOMIC DNA]</scope>
    <source>
        <strain evidence="15 16">LIT2</strain>
    </source>
</reference>
<evidence type="ECO:0000256" key="10">
    <source>
        <dbReference type="PROSITE-ProRule" id="PRU01360"/>
    </source>
</evidence>
<keyword evidence="4 10" id="KW-0812">Transmembrane</keyword>
<evidence type="ECO:0000256" key="1">
    <source>
        <dbReference type="ARBA" id="ARBA00004571"/>
    </source>
</evidence>
<proteinExistence type="inferred from homology"/>
<comment type="subcellular location">
    <subcellularLocation>
        <location evidence="1 10">Cell outer membrane</location>
        <topology evidence="1 10">Multi-pass membrane protein</topology>
    </subcellularLocation>
</comment>
<keyword evidence="16" id="KW-1185">Reference proteome</keyword>
<name>A0ABS7X1D2_9GAMM</name>
<evidence type="ECO:0000256" key="2">
    <source>
        <dbReference type="ARBA" id="ARBA00022448"/>
    </source>
</evidence>
<dbReference type="CDD" id="cd01347">
    <property type="entry name" value="ligand_gated_channel"/>
    <property type="match status" value="1"/>
</dbReference>